<dbReference type="GO" id="GO:0003700">
    <property type="term" value="F:DNA-binding transcription factor activity"/>
    <property type="evidence" value="ECO:0007669"/>
    <property type="project" value="InterPro"/>
</dbReference>
<evidence type="ECO:0000313" key="10">
    <source>
        <dbReference type="Proteomes" id="UP000325315"/>
    </source>
</evidence>
<dbReference type="InterPro" id="IPR016177">
    <property type="entry name" value="DNA-bd_dom_sf"/>
</dbReference>
<keyword evidence="10" id="KW-1185">Reference proteome</keyword>
<name>A0A5B6UDC8_9ROSI</name>
<dbReference type="InterPro" id="IPR036955">
    <property type="entry name" value="AP2/ERF_dom_sf"/>
</dbReference>
<dbReference type="PANTHER" id="PTHR31190">
    <property type="entry name" value="DNA-BINDING DOMAIN"/>
    <property type="match status" value="1"/>
</dbReference>
<evidence type="ECO:0000256" key="4">
    <source>
        <dbReference type="ARBA" id="ARBA00023163"/>
    </source>
</evidence>
<dbReference type="InterPro" id="IPR025836">
    <property type="entry name" value="Zn_knuckle_CX2CX4HX4C"/>
</dbReference>
<dbReference type="Pfam" id="PF00847">
    <property type="entry name" value="AP2"/>
    <property type="match status" value="1"/>
</dbReference>
<feature type="region of interest" description="Disordered" evidence="7">
    <location>
        <begin position="198"/>
        <end position="230"/>
    </location>
</feature>
<dbReference type="InterPro" id="IPR001471">
    <property type="entry name" value="AP2/ERF_dom"/>
</dbReference>
<dbReference type="OrthoDB" id="1911211at2759"/>
<dbReference type="EMBL" id="SMMG02000012">
    <property type="protein sequence ID" value="KAA3454786.1"/>
    <property type="molecule type" value="Genomic_DNA"/>
</dbReference>
<feature type="domain" description="AP2/ERF" evidence="8">
    <location>
        <begin position="133"/>
        <end position="191"/>
    </location>
</feature>
<dbReference type="PANTHER" id="PTHR31190:SF287">
    <property type="entry name" value="DEVELOPMENT RELATED ERF PROTEIN"/>
    <property type="match status" value="1"/>
</dbReference>
<evidence type="ECO:0000259" key="8">
    <source>
        <dbReference type="PROSITE" id="PS51032"/>
    </source>
</evidence>
<organism evidence="9 10">
    <name type="scientific">Gossypium australe</name>
    <dbReference type="NCBI Taxonomy" id="47621"/>
    <lineage>
        <taxon>Eukaryota</taxon>
        <taxon>Viridiplantae</taxon>
        <taxon>Streptophyta</taxon>
        <taxon>Embryophyta</taxon>
        <taxon>Tracheophyta</taxon>
        <taxon>Spermatophyta</taxon>
        <taxon>Magnoliopsida</taxon>
        <taxon>eudicotyledons</taxon>
        <taxon>Gunneridae</taxon>
        <taxon>Pentapetalae</taxon>
        <taxon>rosids</taxon>
        <taxon>malvids</taxon>
        <taxon>Malvales</taxon>
        <taxon>Malvaceae</taxon>
        <taxon>Malvoideae</taxon>
        <taxon>Gossypium</taxon>
    </lineage>
</organism>
<feature type="compositionally biased region" description="Low complexity" evidence="7">
    <location>
        <begin position="207"/>
        <end position="222"/>
    </location>
</feature>
<comment type="subcellular location">
    <subcellularLocation>
        <location evidence="1">Nucleus</location>
    </subcellularLocation>
</comment>
<evidence type="ECO:0000256" key="6">
    <source>
        <dbReference type="ARBA" id="ARBA00024343"/>
    </source>
</evidence>
<keyword evidence="2" id="KW-0805">Transcription regulation</keyword>
<keyword evidence="5" id="KW-0539">Nucleus</keyword>
<dbReference type="PROSITE" id="PS51032">
    <property type="entry name" value="AP2_ERF"/>
    <property type="match status" value="1"/>
</dbReference>
<comment type="caution">
    <text evidence="9">The sequence shown here is derived from an EMBL/GenBank/DDBJ whole genome shotgun (WGS) entry which is preliminary data.</text>
</comment>
<dbReference type="FunFam" id="3.30.730.10:FF:000001">
    <property type="entry name" value="Ethylene-responsive transcription factor 2"/>
    <property type="match status" value="1"/>
</dbReference>
<accession>A0A5B6UDC8</accession>
<evidence type="ECO:0000256" key="2">
    <source>
        <dbReference type="ARBA" id="ARBA00023015"/>
    </source>
</evidence>
<evidence type="ECO:0000256" key="3">
    <source>
        <dbReference type="ARBA" id="ARBA00023125"/>
    </source>
</evidence>
<dbReference type="GO" id="GO:0009873">
    <property type="term" value="P:ethylene-activated signaling pathway"/>
    <property type="evidence" value="ECO:0007669"/>
    <property type="project" value="InterPro"/>
</dbReference>
<dbReference type="Gene3D" id="3.30.730.10">
    <property type="entry name" value="AP2/ERF domain"/>
    <property type="match status" value="1"/>
</dbReference>
<keyword evidence="4" id="KW-0804">Transcription</keyword>
<dbReference type="CDD" id="cd00018">
    <property type="entry name" value="AP2"/>
    <property type="match status" value="1"/>
</dbReference>
<evidence type="ECO:0000256" key="7">
    <source>
        <dbReference type="SAM" id="MobiDB-lite"/>
    </source>
</evidence>
<sequence>MYSSANDSDLAMLDSIRQYLLSDSSDLRLTASTDFTSAPPMFCRSSSFSRLYPCFTETWGDLPLKEDDSEDMLVYGLLRDALTVGWAPSDNSTTNFALIKPEPQEFLPQTSVEKVDTAAERTVPAVVPAKGKHYRGVRQRPWGKFAAEIRDPAKNGARVWLGTFETAEDAALAYDRAAYRMRGSRALLNFPLRVNSGEPDPVRVTSKRSSPEPSSSSGSENSSPKRRRKVAGSAPAVVHAGLDMGAGGEVNYKVAGQNLFLIVFELEKDLKLIMEGQPWLFCKYLILFDRLMNLVELDQIRLTSSPYWIKIGPCPPEYDKKDMMHAIGSTFGGILRSEINDDFCRFRVNLDVQKPFKKGIFVSSETSVKSWIPFKFEKLPIFCFGCGRMDHGLNDCLLINLTEKEKIREDPHYTIALKAESKVVGKESLKFNAFARKMGLQRTHTGKSKEQIGQEEDVVSIVTKGKLLGGKILASWEDGLKEQEKDSVHANVGSKRKGLAEEVGKENTDETREDGVKRLKNDNLNKNVSEGIEIMCVDGDQNFA</sequence>
<dbReference type="Pfam" id="PF14392">
    <property type="entry name" value="zf-CCHC_4"/>
    <property type="match status" value="1"/>
</dbReference>
<feature type="region of interest" description="Disordered" evidence="7">
    <location>
        <begin position="484"/>
        <end position="517"/>
    </location>
</feature>
<dbReference type="GO" id="GO:0005634">
    <property type="term" value="C:nucleus"/>
    <property type="evidence" value="ECO:0007669"/>
    <property type="project" value="UniProtKB-SubCell"/>
</dbReference>
<comment type="similarity">
    <text evidence="6">Belongs to the AP2/ERF transcription factor family. ERF subfamily.</text>
</comment>
<gene>
    <name evidence="9" type="ORF">EPI10_017876</name>
</gene>
<feature type="compositionally biased region" description="Basic and acidic residues" evidence="7">
    <location>
        <begin position="498"/>
        <end position="517"/>
    </location>
</feature>
<dbReference type="GO" id="GO:0003677">
    <property type="term" value="F:DNA binding"/>
    <property type="evidence" value="ECO:0007669"/>
    <property type="project" value="UniProtKB-KW"/>
</dbReference>
<evidence type="ECO:0000313" key="9">
    <source>
        <dbReference type="EMBL" id="KAA3454786.1"/>
    </source>
</evidence>
<dbReference type="Proteomes" id="UP000325315">
    <property type="component" value="Unassembled WGS sequence"/>
</dbReference>
<dbReference type="InterPro" id="IPR044808">
    <property type="entry name" value="ERF_plant"/>
</dbReference>
<dbReference type="PRINTS" id="PR00367">
    <property type="entry name" value="ETHRSPELEMNT"/>
</dbReference>
<reference evidence="9" key="1">
    <citation type="submission" date="2019-08" db="EMBL/GenBank/DDBJ databases">
        <authorList>
            <person name="Liu F."/>
        </authorList>
    </citation>
    <scope>NUCLEOTIDE SEQUENCE [LARGE SCALE GENOMIC DNA]</scope>
    <source>
        <strain evidence="9">PA1801</strain>
        <tissue evidence="9">Leaf</tissue>
    </source>
</reference>
<evidence type="ECO:0000256" key="1">
    <source>
        <dbReference type="ARBA" id="ARBA00004123"/>
    </source>
</evidence>
<dbReference type="SMART" id="SM00380">
    <property type="entry name" value="AP2"/>
    <property type="match status" value="1"/>
</dbReference>
<protein>
    <submittedName>
        <fullName evidence="9">Ethylene-responsive transcription factor 2-like</fullName>
    </submittedName>
</protein>
<proteinExistence type="inferred from homology"/>
<evidence type="ECO:0000256" key="5">
    <source>
        <dbReference type="ARBA" id="ARBA00023242"/>
    </source>
</evidence>
<dbReference type="SUPFAM" id="SSF54171">
    <property type="entry name" value="DNA-binding domain"/>
    <property type="match status" value="1"/>
</dbReference>
<keyword evidence="3" id="KW-0238">DNA-binding</keyword>
<dbReference type="AlphaFoldDB" id="A0A5B6UDC8"/>